<organism evidence="2 3">
    <name type="scientific">Usitatibacter palustris</name>
    <dbReference type="NCBI Taxonomy" id="2732487"/>
    <lineage>
        <taxon>Bacteria</taxon>
        <taxon>Pseudomonadati</taxon>
        <taxon>Pseudomonadota</taxon>
        <taxon>Betaproteobacteria</taxon>
        <taxon>Nitrosomonadales</taxon>
        <taxon>Usitatibacteraceae</taxon>
        <taxon>Usitatibacter</taxon>
    </lineage>
</organism>
<proteinExistence type="predicted"/>
<dbReference type="EMBL" id="CP053073">
    <property type="protein sequence ID" value="QJR13616.1"/>
    <property type="molecule type" value="Genomic_DNA"/>
</dbReference>
<keyword evidence="1" id="KW-1133">Transmembrane helix</keyword>
<evidence type="ECO:0000313" key="3">
    <source>
        <dbReference type="Proteomes" id="UP000503096"/>
    </source>
</evidence>
<name>A0A6M4H2A0_9PROT</name>
<protein>
    <recommendedName>
        <fullName evidence="4">DUF2244 domain-containing protein</fullName>
    </recommendedName>
</protein>
<sequence length="155" mass="16871">MAPSAESPAFVHLSVPNRSLGPRERRRALVAIAVTTMGVAAGAWALGAWPVMPFAGIEVALVWLAFHVVRKHDGDFERIEIDAGEVRLDACDARRESHFVANRAWARVVLREHGGQCTLGLAYAGKTVPLGRLLSDEGRRRLAQQIRACIPVTAN</sequence>
<dbReference type="InterPro" id="IPR019253">
    <property type="entry name" value="DUF2244_TM"/>
</dbReference>
<accession>A0A6M4H2A0</accession>
<feature type="transmembrane region" description="Helical" evidence="1">
    <location>
        <begin position="52"/>
        <end position="69"/>
    </location>
</feature>
<dbReference type="AlphaFoldDB" id="A0A6M4H2A0"/>
<evidence type="ECO:0008006" key="4">
    <source>
        <dbReference type="Google" id="ProtNLM"/>
    </source>
</evidence>
<dbReference type="RefSeq" id="WP_171160353.1">
    <property type="nucleotide sequence ID" value="NZ_CP053073.1"/>
</dbReference>
<evidence type="ECO:0000313" key="2">
    <source>
        <dbReference type="EMBL" id="QJR13616.1"/>
    </source>
</evidence>
<feature type="transmembrane region" description="Helical" evidence="1">
    <location>
        <begin position="28"/>
        <end position="46"/>
    </location>
</feature>
<gene>
    <name evidence="2" type="ORF">DSM104440_00400</name>
</gene>
<dbReference type="InParanoid" id="A0A6M4H2A0"/>
<keyword evidence="1" id="KW-0472">Membrane</keyword>
<dbReference type="Pfam" id="PF10003">
    <property type="entry name" value="DUF2244"/>
    <property type="match status" value="1"/>
</dbReference>
<dbReference type="Proteomes" id="UP000503096">
    <property type="component" value="Chromosome"/>
</dbReference>
<evidence type="ECO:0000256" key="1">
    <source>
        <dbReference type="SAM" id="Phobius"/>
    </source>
</evidence>
<reference evidence="2 3" key="1">
    <citation type="submission" date="2020-04" db="EMBL/GenBank/DDBJ databases">
        <title>Usitatibacter rugosus gen. nov., sp. nov. and Usitatibacter palustris sp. nov., novel members of Usitatibacteraceae fam. nov. within the order Nitrosomonadales isolated from soil.</title>
        <authorList>
            <person name="Huber K.J."/>
            <person name="Neumann-Schaal M."/>
            <person name="Geppert A."/>
            <person name="Luckner M."/>
            <person name="Wanner G."/>
            <person name="Overmann J."/>
        </authorList>
    </citation>
    <scope>NUCLEOTIDE SEQUENCE [LARGE SCALE GENOMIC DNA]</scope>
    <source>
        <strain evidence="2 3">Swamp67</strain>
    </source>
</reference>
<keyword evidence="3" id="KW-1185">Reference proteome</keyword>
<dbReference type="KEGG" id="upl:DSM104440_00400"/>
<keyword evidence="1" id="KW-0812">Transmembrane</keyword>